<evidence type="ECO:0000256" key="2">
    <source>
        <dbReference type="ARBA" id="ARBA00023026"/>
    </source>
</evidence>
<reference evidence="4 5" key="1">
    <citation type="submission" date="2014-04" db="EMBL/GenBank/DDBJ databases">
        <authorList>
            <consortium name="DOE Joint Genome Institute"/>
            <person name="Kuo A."/>
            <person name="Martino E."/>
            <person name="Perotto S."/>
            <person name="Kohler A."/>
            <person name="Nagy L.G."/>
            <person name="Floudas D."/>
            <person name="Copeland A."/>
            <person name="Barry K.W."/>
            <person name="Cichocki N."/>
            <person name="Veneault-Fourrey C."/>
            <person name="LaButti K."/>
            <person name="Lindquist E.A."/>
            <person name="Lipzen A."/>
            <person name="Lundell T."/>
            <person name="Morin E."/>
            <person name="Murat C."/>
            <person name="Sun H."/>
            <person name="Tunlid A."/>
            <person name="Henrissat B."/>
            <person name="Grigoriev I.V."/>
            <person name="Hibbett D.S."/>
            <person name="Martin F."/>
            <person name="Nordberg H.P."/>
            <person name="Cantor M.N."/>
            <person name="Hua S.X."/>
        </authorList>
    </citation>
    <scope>NUCLEOTIDE SEQUENCE [LARGE SCALE GENOMIC DNA]</scope>
    <source>
        <strain evidence="4 5">Zn</strain>
    </source>
</reference>
<organism evidence="4 5">
    <name type="scientific">Oidiodendron maius (strain Zn)</name>
    <dbReference type="NCBI Taxonomy" id="913774"/>
    <lineage>
        <taxon>Eukaryota</taxon>
        <taxon>Fungi</taxon>
        <taxon>Dikarya</taxon>
        <taxon>Ascomycota</taxon>
        <taxon>Pezizomycotina</taxon>
        <taxon>Leotiomycetes</taxon>
        <taxon>Leotiomycetes incertae sedis</taxon>
        <taxon>Myxotrichaceae</taxon>
        <taxon>Oidiodendron</taxon>
    </lineage>
</organism>
<dbReference type="Gene3D" id="3.10.350.10">
    <property type="entry name" value="LysM domain"/>
    <property type="match status" value="2"/>
</dbReference>
<sequence>CEDIESDYSLTVDQLTTWNTWLSSDCDTNLYANLNSSDTRAICVGVNASTPVGTSTSSLGTPTSRTTQYSLLTCAIVGSNCEDLVIGDAYCVQGPASSGTTTISLPAPTQSGLASNCDQYYTVASGDSCAGIETQFNVTFAQLYQWNPAIGSNYQSLWPGYGICVGVSS</sequence>
<feature type="domain" description="LysM" evidence="3">
    <location>
        <begin position="119"/>
        <end position="165"/>
    </location>
</feature>
<dbReference type="InterPro" id="IPR052210">
    <property type="entry name" value="LysM1-like"/>
</dbReference>
<keyword evidence="2" id="KW-0843">Virulence</keyword>
<dbReference type="OrthoDB" id="5985073at2759"/>
<evidence type="ECO:0000313" key="5">
    <source>
        <dbReference type="Proteomes" id="UP000054321"/>
    </source>
</evidence>
<protein>
    <submittedName>
        <fullName evidence="4">Carbohydrate-binding module family 50 protein</fullName>
    </submittedName>
</protein>
<dbReference type="Pfam" id="PF01476">
    <property type="entry name" value="LysM"/>
    <property type="match status" value="1"/>
</dbReference>
<gene>
    <name evidence="4" type="ORF">OIDMADRAFT_207278</name>
</gene>
<accession>A0A0C3C6V5</accession>
<dbReference type="SUPFAM" id="SSF54106">
    <property type="entry name" value="LysM domain"/>
    <property type="match status" value="1"/>
</dbReference>
<keyword evidence="1" id="KW-0147">Chitin-binding</keyword>
<dbReference type="SMART" id="SM00257">
    <property type="entry name" value="LysM"/>
    <property type="match status" value="1"/>
</dbReference>
<dbReference type="STRING" id="913774.A0A0C3C6V5"/>
<proteinExistence type="predicted"/>
<dbReference type="InterPro" id="IPR036779">
    <property type="entry name" value="LysM_dom_sf"/>
</dbReference>
<name>A0A0C3C6V5_OIDMZ</name>
<dbReference type="InParanoid" id="A0A0C3C6V5"/>
<evidence type="ECO:0000313" key="4">
    <source>
        <dbReference type="EMBL" id="KIM94593.1"/>
    </source>
</evidence>
<evidence type="ECO:0000256" key="1">
    <source>
        <dbReference type="ARBA" id="ARBA00022669"/>
    </source>
</evidence>
<dbReference type="PANTHER" id="PTHR34997:SF1">
    <property type="entry name" value="PEPTIDOGLYCAN-BINDING LYSIN DOMAIN"/>
    <property type="match status" value="1"/>
</dbReference>
<dbReference type="PROSITE" id="PS51782">
    <property type="entry name" value="LYSM"/>
    <property type="match status" value="1"/>
</dbReference>
<evidence type="ECO:0000259" key="3">
    <source>
        <dbReference type="PROSITE" id="PS51782"/>
    </source>
</evidence>
<dbReference type="GO" id="GO:0008061">
    <property type="term" value="F:chitin binding"/>
    <property type="evidence" value="ECO:0007669"/>
    <property type="project" value="UniProtKB-KW"/>
</dbReference>
<dbReference type="EMBL" id="KN832889">
    <property type="protein sequence ID" value="KIM94593.1"/>
    <property type="molecule type" value="Genomic_DNA"/>
</dbReference>
<dbReference type="InterPro" id="IPR018392">
    <property type="entry name" value="LysM"/>
</dbReference>
<dbReference type="AlphaFoldDB" id="A0A0C3C6V5"/>
<dbReference type="Proteomes" id="UP000054321">
    <property type="component" value="Unassembled WGS sequence"/>
</dbReference>
<keyword evidence="5" id="KW-1185">Reference proteome</keyword>
<dbReference type="HOGENOM" id="CLU_1371935_0_0_1"/>
<dbReference type="CDD" id="cd00118">
    <property type="entry name" value="LysM"/>
    <property type="match status" value="1"/>
</dbReference>
<feature type="non-terminal residue" evidence="4">
    <location>
        <position position="1"/>
    </location>
</feature>
<dbReference type="PANTHER" id="PTHR34997">
    <property type="entry name" value="AM15"/>
    <property type="match status" value="1"/>
</dbReference>
<reference evidence="5" key="2">
    <citation type="submission" date="2015-01" db="EMBL/GenBank/DDBJ databases">
        <title>Evolutionary Origins and Diversification of the Mycorrhizal Mutualists.</title>
        <authorList>
            <consortium name="DOE Joint Genome Institute"/>
            <consortium name="Mycorrhizal Genomics Consortium"/>
            <person name="Kohler A."/>
            <person name="Kuo A."/>
            <person name="Nagy L.G."/>
            <person name="Floudas D."/>
            <person name="Copeland A."/>
            <person name="Barry K.W."/>
            <person name="Cichocki N."/>
            <person name="Veneault-Fourrey C."/>
            <person name="LaButti K."/>
            <person name="Lindquist E.A."/>
            <person name="Lipzen A."/>
            <person name="Lundell T."/>
            <person name="Morin E."/>
            <person name="Murat C."/>
            <person name="Riley R."/>
            <person name="Ohm R."/>
            <person name="Sun H."/>
            <person name="Tunlid A."/>
            <person name="Henrissat B."/>
            <person name="Grigoriev I.V."/>
            <person name="Hibbett D.S."/>
            <person name="Martin F."/>
        </authorList>
    </citation>
    <scope>NUCLEOTIDE SEQUENCE [LARGE SCALE GENOMIC DNA]</scope>
    <source>
        <strain evidence="5">Zn</strain>
    </source>
</reference>